<name>A0A5D2EQP5_GOSDA</name>
<sequence>MMRLRSWSVFRGSTKKGGQPFTVSVKWRQEGPNLGCWSCRRSTWVTEDEYGALGEIRVKLG</sequence>
<dbReference type="Proteomes" id="UP000323506">
    <property type="component" value="Chromosome A11"/>
</dbReference>
<accession>A0A5D2EQP5</accession>
<keyword evidence="2" id="KW-1185">Reference proteome</keyword>
<reference evidence="1 2" key="1">
    <citation type="submission" date="2019-06" db="EMBL/GenBank/DDBJ databases">
        <title>WGS assembly of Gossypium darwinii.</title>
        <authorList>
            <person name="Chen Z.J."/>
            <person name="Sreedasyam A."/>
            <person name="Ando A."/>
            <person name="Song Q."/>
            <person name="De L."/>
            <person name="Hulse-Kemp A."/>
            <person name="Ding M."/>
            <person name="Ye W."/>
            <person name="Kirkbride R."/>
            <person name="Jenkins J."/>
            <person name="Plott C."/>
            <person name="Lovell J."/>
            <person name="Lin Y.-M."/>
            <person name="Vaughn R."/>
            <person name="Liu B."/>
            <person name="Li W."/>
            <person name="Simpson S."/>
            <person name="Scheffler B."/>
            <person name="Saski C."/>
            <person name="Grover C."/>
            <person name="Hu G."/>
            <person name="Conover J."/>
            <person name="Carlson J."/>
            <person name="Shu S."/>
            <person name="Boston L."/>
            <person name="Williams M."/>
            <person name="Peterson D."/>
            <person name="Mcgee K."/>
            <person name="Jones D."/>
            <person name="Wendel J."/>
            <person name="Stelly D."/>
            <person name="Grimwood J."/>
            <person name="Schmutz J."/>
        </authorList>
    </citation>
    <scope>NUCLEOTIDE SEQUENCE [LARGE SCALE GENOMIC DNA]</scope>
    <source>
        <strain evidence="1">1808015.09</strain>
    </source>
</reference>
<dbReference type="EMBL" id="CM017698">
    <property type="protein sequence ID" value="TYG95575.1"/>
    <property type="molecule type" value="Genomic_DNA"/>
</dbReference>
<dbReference type="AlphaFoldDB" id="A0A5D2EQP5"/>
<organism evidence="1 2">
    <name type="scientific">Gossypium darwinii</name>
    <name type="common">Darwin's cotton</name>
    <name type="synonym">Gossypium barbadense var. darwinii</name>
    <dbReference type="NCBI Taxonomy" id="34276"/>
    <lineage>
        <taxon>Eukaryota</taxon>
        <taxon>Viridiplantae</taxon>
        <taxon>Streptophyta</taxon>
        <taxon>Embryophyta</taxon>
        <taxon>Tracheophyta</taxon>
        <taxon>Spermatophyta</taxon>
        <taxon>Magnoliopsida</taxon>
        <taxon>eudicotyledons</taxon>
        <taxon>Gunneridae</taxon>
        <taxon>Pentapetalae</taxon>
        <taxon>rosids</taxon>
        <taxon>malvids</taxon>
        <taxon>Malvales</taxon>
        <taxon>Malvaceae</taxon>
        <taxon>Malvoideae</taxon>
        <taxon>Gossypium</taxon>
    </lineage>
</organism>
<evidence type="ECO:0000313" key="1">
    <source>
        <dbReference type="EMBL" id="TYG95575.1"/>
    </source>
</evidence>
<protein>
    <submittedName>
        <fullName evidence="1">Uncharacterized protein</fullName>
    </submittedName>
</protein>
<proteinExistence type="predicted"/>
<gene>
    <name evidence="1" type="ORF">ES288_A11G278900v1</name>
</gene>
<evidence type="ECO:0000313" key="2">
    <source>
        <dbReference type="Proteomes" id="UP000323506"/>
    </source>
</evidence>